<sequence>MGSERRGKGSDGRVGQQQRCQQQSPCSPTIPCTSVSAIYRSTVSSIHTAPVCSPQRILFIVSRTQLPRCDSGSLDMCCFLSVCSQSLVLYSSVHLHRVSLVIVLYAALWLSLAAPRTDCLLPSLLSLPLSLTLSLSDHCHYNLTHSPKKGTTYKSESLLSSCFDVRRDALLVHQHTQRDTHEALKSGSLRCVF</sequence>
<dbReference type="EMBL" id="JAYMGO010000007">
    <property type="protein sequence ID" value="KAL1271481.1"/>
    <property type="molecule type" value="Genomic_DNA"/>
</dbReference>
<accession>A0ABR3N3P3</accession>
<evidence type="ECO:0000256" key="1">
    <source>
        <dbReference type="SAM" id="MobiDB-lite"/>
    </source>
</evidence>
<protein>
    <submittedName>
        <fullName evidence="2">Uncharacterized protein</fullName>
    </submittedName>
</protein>
<feature type="region of interest" description="Disordered" evidence="1">
    <location>
        <begin position="1"/>
        <end position="28"/>
    </location>
</feature>
<feature type="compositionally biased region" description="Basic and acidic residues" evidence="1">
    <location>
        <begin position="1"/>
        <end position="11"/>
    </location>
</feature>
<name>A0ABR3N3P3_9TELE</name>
<comment type="caution">
    <text evidence="2">The sequence shown here is derived from an EMBL/GenBank/DDBJ whole genome shotgun (WGS) entry which is preliminary data.</text>
</comment>
<reference evidence="2 3" key="1">
    <citation type="submission" date="2023-09" db="EMBL/GenBank/DDBJ databases">
        <authorList>
            <person name="Wang M."/>
        </authorList>
    </citation>
    <scope>NUCLEOTIDE SEQUENCE [LARGE SCALE GENOMIC DNA]</scope>
    <source>
        <strain evidence="2">GT-2023</strain>
        <tissue evidence="2">Liver</tissue>
    </source>
</reference>
<organism evidence="2 3">
    <name type="scientific">Cirrhinus molitorella</name>
    <name type="common">mud carp</name>
    <dbReference type="NCBI Taxonomy" id="172907"/>
    <lineage>
        <taxon>Eukaryota</taxon>
        <taxon>Metazoa</taxon>
        <taxon>Chordata</taxon>
        <taxon>Craniata</taxon>
        <taxon>Vertebrata</taxon>
        <taxon>Euteleostomi</taxon>
        <taxon>Actinopterygii</taxon>
        <taxon>Neopterygii</taxon>
        <taxon>Teleostei</taxon>
        <taxon>Ostariophysi</taxon>
        <taxon>Cypriniformes</taxon>
        <taxon>Cyprinidae</taxon>
        <taxon>Labeoninae</taxon>
        <taxon>Labeonini</taxon>
        <taxon>Cirrhinus</taxon>
    </lineage>
</organism>
<dbReference type="Proteomes" id="UP001558613">
    <property type="component" value="Unassembled WGS sequence"/>
</dbReference>
<gene>
    <name evidence="2" type="ORF">QQF64_030497</name>
</gene>
<proteinExistence type="predicted"/>
<evidence type="ECO:0000313" key="2">
    <source>
        <dbReference type="EMBL" id="KAL1271481.1"/>
    </source>
</evidence>
<keyword evidence="3" id="KW-1185">Reference proteome</keyword>
<feature type="compositionally biased region" description="Low complexity" evidence="1">
    <location>
        <begin position="13"/>
        <end position="27"/>
    </location>
</feature>
<evidence type="ECO:0000313" key="3">
    <source>
        <dbReference type="Proteomes" id="UP001558613"/>
    </source>
</evidence>